<dbReference type="Proteomes" id="UP000053372">
    <property type="component" value="Unassembled WGS sequence"/>
</dbReference>
<comment type="caution">
    <text evidence="1">The sequence shown here is derived from an EMBL/GenBank/DDBJ whole genome shotgun (WGS) entry which is preliminary data.</text>
</comment>
<dbReference type="Gene3D" id="3.40.50.300">
    <property type="entry name" value="P-loop containing nucleotide triphosphate hydrolases"/>
    <property type="match status" value="1"/>
</dbReference>
<dbReference type="PANTHER" id="PTHR37816">
    <property type="entry name" value="YALI0E33011P"/>
    <property type="match status" value="1"/>
</dbReference>
<dbReference type="SUPFAM" id="SSF52540">
    <property type="entry name" value="P-loop containing nucleoside triphosphate hydrolases"/>
    <property type="match status" value="1"/>
</dbReference>
<keyword evidence="1" id="KW-0808">Transferase</keyword>
<sequence>MRISIIGGVGSGKTTLAKQISQSLTIPHIELDYLCWESNWVKVPKEVFRERVADSLTEESWVVDGQYSKVRDIIWSRADTVVWLDYSLVTVMSRITKRSLTRIITKQEVCNGNYETWRKLFSNKSIILHSFKSYHKRRKKYPVLFQKPEHSHLHIVRLRSPKATQDWLLNLV</sequence>
<proteinExistence type="predicted"/>
<dbReference type="RefSeq" id="WP_058183931.1">
    <property type="nucleotide sequence ID" value="NZ_LMTZ01000102.1"/>
</dbReference>
<organism evidence="1 2">
    <name type="scientific">Mastigocoleus testarum BC008</name>
    <dbReference type="NCBI Taxonomy" id="371196"/>
    <lineage>
        <taxon>Bacteria</taxon>
        <taxon>Bacillati</taxon>
        <taxon>Cyanobacteriota</taxon>
        <taxon>Cyanophyceae</taxon>
        <taxon>Nostocales</taxon>
        <taxon>Hapalosiphonaceae</taxon>
        <taxon>Mastigocoleus</taxon>
    </lineage>
</organism>
<dbReference type="GO" id="GO:0016301">
    <property type="term" value="F:kinase activity"/>
    <property type="evidence" value="ECO:0007669"/>
    <property type="project" value="UniProtKB-KW"/>
</dbReference>
<gene>
    <name evidence="1" type="ORF">BC008_23410</name>
</gene>
<dbReference type="PANTHER" id="PTHR37816:SF1">
    <property type="entry name" value="TOXIN"/>
    <property type="match status" value="1"/>
</dbReference>
<name>A0A0V7ZMY4_9CYAN</name>
<keyword evidence="2" id="KW-1185">Reference proteome</keyword>
<dbReference type="OrthoDB" id="1201990at2"/>
<reference evidence="1 2" key="1">
    <citation type="journal article" date="2015" name="Genome Announc.">
        <title>Draft Genome of the Euendolithic (true boring) Cyanobacterium Mastigocoleus testarum strain BC008.</title>
        <authorList>
            <person name="Guida B.S."/>
            <person name="Garcia-Pichel F."/>
        </authorList>
    </citation>
    <scope>NUCLEOTIDE SEQUENCE [LARGE SCALE GENOMIC DNA]</scope>
    <source>
        <strain evidence="1 2">BC008</strain>
    </source>
</reference>
<dbReference type="PRINTS" id="PR01100">
    <property type="entry name" value="SHIKIMTKNASE"/>
</dbReference>
<evidence type="ECO:0000313" key="2">
    <source>
        <dbReference type="Proteomes" id="UP000053372"/>
    </source>
</evidence>
<dbReference type="InterPro" id="IPR027417">
    <property type="entry name" value="P-loop_NTPase"/>
</dbReference>
<accession>A0A0V7ZMY4</accession>
<protein>
    <submittedName>
        <fullName evidence="1">Adenylate kinase</fullName>
    </submittedName>
</protein>
<dbReference type="EMBL" id="LMTZ01000102">
    <property type="protein sequence ID" value="KST65923.1"/>
    <property type="molecule type" value="Genomic_DNA"/>
</dbReference>
<dbReference type="InterPro" id="IPR052922">
    <property type="entry name" value="Cytidylate_Kinase-2"/>
</dbReference>
<evidence type="ECO:0000313" key="1">
    <source>
        <dbReference type="EMBL" id="KST65923.1"/>
    </source>
</evidence>
<dbReference type="AlphaFoldDB" id="A0A0V7ZMY4"/>
<keyword evidence="1" id="KW-0418">Kinase</keyword>